<keyword evidence="18" id="KW-1185">Reference proteome</keyword>
<evidence type="ECO:0000313" key="17">
    <source>
        <dbReference type="EMBL" id="EFN59488.1"/>
    </source>
</evidence>
<dbReference type="GO" id="GO:0006094">
    <property type="term" value="P:gluconeogenesis"/>
    <property type="evidence" value="ECO:0007669"/>
    <property type="project" value="TreeGrafter"/>
</dbReference>
<keyword evidence="9 15" id="KW-0418">Kinase</keyword>
<keyword evidence="6" id="KW-0113">Calvin cycle</keyword>
<dbReference type="FunFam" id="3.40.50.1260:FF:000003">
    <property type="entry name" value="Phosphoglycerate kinase"/>
    <property type="match status" value="1"/>
</dbReference>
<comment type="similarity">
    <text evidence="3 15">Belongs to the phosphoglycerate kinase family.</text>
</comment>
<evidence type="ECO:0000256" key="16">
    <source>
        <dbReference type="RuleBase" id="RU000696"/>
    </source>
</evidence>
<dbReference type="RefSeq" id="XP_005851590.1">
    <property type="nucleotide sequence ID" value="XM_005851528.1"/>
</dbReference>
<comment type="cofactor">
    <cofactor evidence="2">
        <name>Mg(2+)</name>
        <dbReference type="ChEBI" id="CHEBI:18420"/>
    </cofactor>
</comment>
<evidence type="ECO:0000256" key="8">
    <source>
        <dbReference type="ARBA" id="ARBA00022741"/>
    </source>
</evidence>
<evidence type="ECO:0000256" key="6">
    <source>
        <dbReference type="ARBA" id="ARBA00022567"/>
    </source>
</evidence>
<dbReference type="InterPro" id="IPR015824">
    <property type="entry name" value="Phosphoglycerate_kinase_N"/>
</dbReference>
<accession>E1Z5A0</accession>
<dbReference type="GO" id="GO:0005829">
    <property type="term" value="C:cytosol"/>
    <property type="evidence" value="ECO:0007669"/>
    <property type="project" value="TreeGrafter"/>
</dbReference>
<feature type="binding site" evidence="13">
    <location>
        <position position="155"/>
    </location>
    <ligand>
        <name>(2R)-3-phosphoglycerate</name>
        <dbReference type="ChEBI" id="CHEBI:58272"/>
    </ligand>
</feature>
<dbReference type="Pfam" id="PF00162">
    <property type="entry name" value="PGK"/>
    <property type="match status" value="1"/>
</dbReference>
<dbReference type="InterPro" id="IPR036043">
    <property type="entry name" value="Phosphoglycerate_kinase_sf"/>
</dbReference>
<evidence type="ECO:0000256" key="3">
    <source>
        <dbReference type="ARBA" id="ARBA00008982"/>
    </source>
</evidence>
<feature type="binding site" evidence="14">
    <location>
        <begin position="358"/>
        <end position="361"/>
    </location>
    <ligand>
        <name>ATP</name>
        <dbReference type="ChEBI" id="CHEBI:30616"/>
    </ligand>
</feature>
<gene>
    <name evidence="17" type="ORF">CHLNCDRAFT_29609</name>
</gene>
<evidence type="ECO:0000256" key="12">
    <source>
        <dbReference type="ARBA" id="ARBA00024331"/>
    </source>
</evidence>
<reference evidence="17 18" key="1">
    <citation type="journal article" date="2010" name="Plant Cell">
        <title>The Chlorella variabilis NC64A genome reveals adaptation to photosymbiosis, coevolution with viruses, and cryptic sex.</title>
        <authorList>
            <person name="Blanc G."/>
            <person name="Duncan G."/>
            <person name="Agarkova I."/>
            <person name="Borodovsky M."/>
            <person name="Gurnon J."/>
            <person name="Kuo A."/>
            <person name="Lindquist E."/>
            <person name="Lucas S."/>
            <person name="Pangilinan J."/>
            <person name="Polle J."/>
            <person name="Salamov A."/>
            <person name="Terry A."/>
            <person name="Yamada T."/>
            <person name="Dunigan D.D."/>
            <person name="Grigoriev I.V."/>
            <person name="Claverie J.M."/>
            <person name="Van Etten J.L."/>
        </authorList>
    </citation>
    <scope>NUCLEOTIDE SEQUENCE [LARGE SCALE GENOMIC DNA]</scope>
    <source>
        <strain evidence="17 18">NC64A</strain>
    </source>
</reference>
<dbReference type="PIRSF" id="PIRSF000724">
    <property type="entry name" value="Pgk"/>
    <property type="match status" value="1"/>
</dbReference>
<dbReference type="STRING" id="554065.E1Z5A0"/>
<proteinExistence type="inferred from homology"/>
<feature type="binding site" evidence="13">
    <location>
        <position position="122"/>
    </location>
    <ligand>
        <name>(2R)-3-phosphoglycerate</name>
        <dbReference type="ChEBI" id="CHEBI:58272"/>
    </ligand>
</feature>
<feature type="binding site" evidence="13">
    <location>
        <position position="41"/>
    </location>
    <ligand>
        <name>(2R)-3-phosphoglycerate</name>
        <dbReference type="ChEBI" id="CHEBI:58272"/>
    </ligand>
</feature>
<sequence length="402" mass="42111">MVKKNVADLKTEELAGKVVFVRSDLNVPQNKETLAITDDTRIRASLPTIQSLTKAGARVVLTSHLGRPKGADKKTSLAPVAKRLSELLGQEVQLAPDCVGDEVQKMKAALQDGQVLLLENVRWHPEEEKNDAAFAKQLAEGCDIYVNDAFGTAHRAHASTAGVAAYLSPKVSGFLMKKELDYLVGAVTSPKKPFAAIVGGSKVSSKIGVIEALLGQCDKLVLGGGMIFTFYKAQGLSVGGSLVEEDKLELAKELMEKAKAKGVEFVLPVDVVVADKFAADAESKVVPVSAIPDGWMGLDVGPESNALINKALSDCKTVLWNGPMGVFEFPKFAAGTNAISTLLAELTTSKGATTIIGGGDSVAAVEQAGLADKMSHISTGGGASLELLEGKVLPGVACLDDE</sequence>
<dbReference type="OrthoDB" id="275353at2759"/>
<evidence type="ECO:0000256" key="14">
    <source>
        <dbReference type="PIRSR" id="PIRSR000724-2"/>
    </source>
</evidence>
<dbReference type="GO" id="GO:0019253">
    <property type="term" value="P:reductive pentose-phosphate cycle"/>
    <property type="evidence" value="ECO:0007669"/>
    <property type="project" value="UniProtKB-KW"/>
</dbReference>
<dbReference type="GeneID" id="17358673"/>
<protein>
    <recommendedName>
        <fullName evidence="5 15">Phosphoglycerate kinase</fullName>
        <ecNumber evidence="5 15">2.7.2.3</ecNumber>
    </recommendedName>
</protein>
<name>E1Z5A0_CHLVA</name>
<evidence type="ECO:0000256" key="10">
    <source>
        <dbReference type="ARBA" id="ARBA00022840"/>
    </source>
</evidence>
<evidence type="ECO:0000256" key="13">
    <source>
        <dbReference type="PIRSR" id="PIRSR000724-1"/>
    </source>
</evidence>
<evidence type="ECO:0000256" key="4">
    <source>
        <dbReference type="ARBA" id="ARBA00011245"/>
    </source>
</evidence>
<dbReference type="OMA" id="SCAKEFK"/>
<evidence type="ECO:0000256" key="15">
    <source>
        <dbReference type="RuleBase" id="RU000532"/>
    </source>
</evidence>
<evidence type="ECO:0000256" key="5">
    <source>
        <dbReference type="ARBA" id="ARBA00013061"/>
    </source>
</evidence>
<dbReference type="HAMAP" id="MF_00145">
    <property type="entry name" value="Phosphoglyc_kinase"/>
    <property type="match status" value="1"/>
</dbReference>
<keyword evidence="8" id="KW-0547">Nucleotide-binding</keyword>
<feature type="binding site" evidence="13">
    <location>
        <begin position="64"/>
        <end position="67"/>
    </location>
    <ligand>
        <name>substrate</name>
    </ligand>
</feature>
<dbReference type="SUPFAM" id="SSF53748">
    <property type="entry name" value="Phosphoglycerate kinase"/>
    <property type="match status" value="1"/>
</dbReference>
<dbReference type="CDD" id="cd00318">
    <property type="entry name" value="Phosphoglycerate_kinase"/>
    <property type="match status" value="1"/>
</dbReference>
<dbReference type="PANTHER" id="PTHR11406">
    <property type="entry name" value="PHOSPHOGLYCERATE KINASE"/>
    <property type="match status" value="1"/>
</dbReference>
<dbReference type="FunFam" id="3.40.50.1260:FF:000006">
    <property type="entry name" value="Phosphoglycerate kinase"/>
    <property type="match status" value="1"/>
</dbReference>
<dbReference type="GO" id="GO:0005524">
    <property type="term" value="F:ATP binding"/>
    <property type="evidence" value="ECO:0007669"/>
    <property type="project" value="UniProtKB-KW"/>
</dbReference>
<dbReference type="eggNOG" id="KOG1367">
    <property type="taxonomic scope" value="Eukaryota"/>
</dbReference>
<dbReference type="InParanoid" id="E1Z5A0"/>
<dbReference type="Proteomes" id="UP000008141">
    <property type="component" value="Unassembled WGS sequence"/>
</dbReference>
<dbReference type="Gene3D" id="3.40.50.1260">
    <property type="entry name" value="Phosphoglycerate kinase, N-terminal domain"/>
    <property type="match status" value="2"/>
</dbReference>
<keyword evidence="10 14" id="KW-0067">ATP-binding</keyword>
<dbReference type="InterPro" id="IPR015911">
    <property type="entry name" value="Phosphoglycerate_kinase_CS"/>
</dbReference>
<keyword evidence="11" id="KW-0460">Magnesium</keyword>
<comment type="pathway">
    <text evidence="12">Carbohydrate biosynthesis.</text>
</comment>
<evidence type="ECO:0000256" key="7">
    <source>
        <dbReference type="ARBA" id="ARBA00022679"/>
    </source>
</evidence>
<feature type="binding site" evidence="13">
    <location>
        <begin position="24"/>
        <end position="26"/>
    </location>
    <ligand>
        <name>substrate</name>
    </ligand>
</feature>
<evidence type="ECO:0000256" key="1">
    <source>
        <dbReference type="ARBA" id="ARBA00000642"/>
    </source>
</evidence>
<dbReference type="PROSITE" id="PS00111">
    <property type="entry name" value="PGLYCERATE_KINASE"/>
    <property type="match status" value="1"/>
</dbReference>
<keyword evidence="7 15" id="KW-0808">Transferase</keyword>
<dbReference type="GO" id="GO:0004618">
    <property type="term" value="F:phosphoglycerate kinase activity"/>
    <property type="evidence" value="ECO:0007669"/>
    <property type="project" value="UniProtKB-EC"/>
</dbReference>
<dbReference type="PRINTS" id="PR00477">
    <property type="entry name" value="PHGLYCKINASE"/>
</dbReference>
<evidence type="ECO:0000256" key="11">
    <source>
        <dbReference type="ARBA" id="ARBA00022842"/>
    </source>
</evidence>
<dbReference type="PANTHER" id="PTHR11406:SF23">
    <property type="entry name" value="PHOSPHOGLYCERATE KINASE 1, CHLOROPLASTIC-RELATED"/>
    <property type="match status" value="1"/>
</dbReference>
<comment type="catalytic activity">
    <reaction evidence="1 15">
        <text>(2R)-3-phosphoglycerate + ATP = (2R)-3-phospho-glyceroyl phosphate + ADP</text>
        <dbReference type="Rhea" id="RHEA:14801"/>
        <dbReference type="ChEBI" id="CHEBI:30616"/>
        <dbReference type="ChEBI" id="CHEBI:57604"/>
        <dbReference type="ChEBI" id="CHEBI:58272"/>
        <dbReference type="ChEBI" id="CHEBI:456216"/>
        <dbReference type="EC" id="2.7.2.3"/>
    </reaction>
</comment>
<dbReference type="KEGG" id="cvr:CHLNCDRAFT_29609"/>
<dbReference type="EC" id="2.7.2.3" evidence="5 15"/>
<organism evidence="18">
    <name type="scientific">Chlorella variabilis</name>
    <name type="common">Green alga</name>
    <dbReference type="NCBI Taxonomy" id="554065"/>
    <lineage>
        <taxon>Eukaryota</taxon>
        <taxon>Viridiplantae</taxon>
        <taxon>Chlorophyta</taxon>
        <taxon>core chlorophytes</taxon>
        <taxon>Trebouxiophyceae</taxon>
        <taxon>Chlorellales</taxon>
        <taxon>Chlorellaceae</taxon>
        <taxon>Chlorella clade</taxon>
        <taxon>Chlorella</taxon>
    </lineage>
</organism>
<feature type="binding site" evidence="14">
    <location>
        <position position="206"/>
    </location>
    <ligand>
        <name>ATP</name>
        <dbReference type="ChEBI" id="CHEBI:30616"/>
    </ligand>
</feature>
<comment type="subunit">
    <text evidence="4 16">Monomer.</text>
</comment>
<evidence type="ECO:0000313" key="18">
    <source>
        <dbReference type="Proteomes" id="UP000008141"/>
    </source>
</evidence>
<evidence type="ECO:0000256" key="9">
    <source>
        <dbReference type="ARBA" id="ARBA00022777"/>
    </source>
</evidence>
<evidence type="ECO:0000256" key="2">
    <source>
        <dbReference type="ARBA" id="ARBA00001946"/>
    </source>
</evidence>
<dbReference type="AlphaFoldDB" id="E1Z5A0"/>
<dbReference type="GO" id="GO:0043531">
    <property type="term" value="F:ADP binding"/>
    <property type="evidence" value="ECO:0007669"/>
    <property type="project" value="TreeGrafter"/>
</dbReference>
<dbReference type="EMBL" id="GL433836">
    <property type="protein sequence ID" value="EFN59488.1"/>
    <property type="molecule type" value="Genomic_DNA"/>
</dbReference>
<dbReference type="GO" id="GO:0006096">
    <property type="term" value="P:glycolytic process"/>
    <property type="evidence" value="ECO:0007669"/>
    <property type="project" value="InterPro"/>
</dbReference>
<dbReference type="InterPro" id="IPR001576">
    <property type="entry name" value="Phosphoglycerate_kinase"/>
</dbReference>
<feature type="binding site" evidence="14">
    <location>
        <position position="328"/>
    </location>
    <ligand>
        <name>ATP</name>
        <dbReference type="ChEBI" id="CHEBI:30616"/>
    </ligand>
</feature>